<dbReference type="GO" id="GO:0008964">
    <property type="term" value="F:phosphoenolpyruvate carboxylase activity"/>
    <property type="evidence" value="ECO:0007669"/>
    <property type="project" value="InterPro"/>
</dbReference>
<keyword evidence="2" id="KW-1185">Reference proteome</keyword>
<evidence type="ECO:0000313" key="1">
    <source>
        <dbReference type="EMBL" id="KAJ0977834.1"/>
    </source>
</evidence>
<evidence type="ECO:0000313" key="2">
    <source>
        <dbReference type="Proteomes" id="UP001085076"/>
    </source>
</evidence>
<dbReference type="GO" id="GO:0048366">
    <property type="term" value="P:leaf development"/>
    <property type="evidence" value="ECO:0007669"/>
    <property type="project" value="TreeGrafter"/>
</dbReference>
<dbReference type="OrthoDB" id="1725631at2759"/>
<organism evidence="1 2">
    <name type="scientific">Dioscorea zingiberensis</name>
    <dbReference type="NCBI Taxonomy" id="325984"/>
    <lineage>
        <taxon>Eukaryota</taxon>
        <taxon>Viridiplantae</taxon>
        <taxon>Streptophyta</taxon>
        <taxon>Embryophyta</taxon>
        <taxon>Tracheophyta</taxon>
        <taxon>Spermatophyta</taxon>
        <taxon>Magnoliopsida</taxon>
        <taxon>Liliopsida</taxon>
        <taxon>Dioscoreales</taxon>
        <taxon>Dioscoreaceae</taxon>
        <taxon>Dioscorea</taxon>
    </lineage>
</organism>
<dbReference type="SUPFAM" id="SSF51621">
    <property type="entry name" value="Phosphoenolpyruvate/pyruvate domain"/>
    <property type="match status" value="1"/>
</dbReference>
<gene>
    <name evidence="1" type="ORF">J5N97_013308</name>
</gene>
<dbReference type="GO" id="GO:0005829">
    <property type="term" value="C:cytosol"/>
    <property type="evidence" value="ECO:0007669"/>
    <property type="project" value="TreeGrafter"/>
</dbReference>
<dbReference type="GO" id="GO:0009507">
    <property type="term" value="C:chloroplast"/>
    <property type="evidence" value="ECO:0007669"/>
    <property type="project" value="TreeGrafter"/>
</dbReference>
<reference evidence="1" key="2">
    <citation type="journal article" date="2022" name="Hortic Res">
        <title>The genome of Dioscorea zingiberensis sheds light on the biosynthesis, origin and evolution of the medicinally important diosgenin saponins.</title>
        <authorList>
            <person name="Li Y."/>
            <person name="Tan C."/>
            <person name="Li Z."/>
            <person name="Guo J."/>
            <person name="Li S."/>
            <person name="Chen X."/>
            <person name="Wang C."/>
            <person name="Dai X."/>
            <person name="Yang H."/>
            <person name="Song W."/>
            <person name="Hou L."/>
            <person name="Xu J."/>
            <person name="Tong Z."/>
            <person name="Xu A."/>
            <person name="Yuan X."/>
            <person name="Wang W."/>
            <person name="Yang Q."/>
            <person name="Chen L."/>
            <person name="Sun Z."/>
            <person name="Wang K."/>
            <person name="Pan B."/>
            <person name="Chen J."/>
            <person name="Bao Y."/>
            <person name="Liu F."/>
            <person name="Qi X."/>
            <person name="Gang D.R."/>
            <person name="Wen J."/>
            <person name="Li J."/>
        </authorList>
    </citation>
    <scope>NUCLEOTIDE SEQUENCE</scope>
    <source>
        <strain evidence="1">Dzin_1.0</strain>
    </source>
</reference>
<comment type="caution">
    <text evidence="1">The sequence shown here is derived from an EMBL/GenBank/DDBJ whole genome shotgun (WGS) entry which is preliminary data.</text>
</comment>
<sequence length="222" mass="25307">MCCQMGTLTFRRKQLSPMLSRSLCSCGDRPIADGSLLDFLLQVSTLAMSLVRLDIRQESDRHADVIDAITKYLGIGSYRDWPEEQRQEWLLSQLRDKRPSFGPDLPKTEKIADVLDTFHVITDSFGAYIISMATAPSDVLVVELLQWECHVKVSLRVVPLFEKLADLEAAPTAVARLFSIDWYKNRINGKQEVIYDWKLKTLGRMRDASLQLGSYIKPNKNL</sequence>
<dbReference type="GO" id="GO:0006099">
    <property type="term" value="P:tricarboxylic acid cycle"/>
    <property type="evidence" value="ECO:0007669"/>
    <property type="project" value="InterPro"/>
</dbReference>
<dbReference type="AlphaFoldDB" id="A0A9D5CRY7"/>
<protein>
    <submittedName>
        <fullName evidence="1">Uncharacterized protein</fullName>
    </submittedName>
</protein>
<dbReference type="Pfam" id="PF00311">
    <property type="entry name" value="PEPcase"/>
    <property type="match status" value="1"/>
</dbReference>
<dbReference type="EMBL" id="JAGGNH010000003">
    <property type="protein sequence ID" value="KAJ0977834.1"/>
    <property type="molecule type" value="Genomic_DNA"/>
</dbReference>
<accession>A0A9D5CRY7</accession>
<dbReference type="InterPro" id="IPR021135">
    <property type="entry name" value="PEP_COase"/>
</dbReference>
<name>A0A9D5CRY7_9LILI</name>
<dbReference type="InterPro" id="IPR015813">
    <property type="entry name" value="Pyrv/PenolPyrv_kinase-like_dom"/>
</dbReference>
<dbReference type="PANTHER" id="PTHR30523">
    <property type="entry name" value="PHOSPHOENOLPYRUVATE CARBOXYLASE"/>
    <property type="match status" value="1"/>
</dbReference>
<dbReference type="PANTHER" id="PTHR30523:SF33">
    <property type="entry name" value="PHOSPHOENOLPYRUVATE CARBOXYLASE 3"/>
    <property type="match status" value="1"/>
</dbReference>
<reference evidence="1" key="1">
    <citation type="submission" date="2021-03" db="EMBL/GenBank/DDBJ databases">
        <authorList>
            <person name="Li Z."/>
            <person name="Yang C."/>
        </authorList>
    </citation>
    <scope>NUCLEOTIDE SEQUENCE</scope>
    <source>
        <strain evidence="1">Dzin_1.0</strain>
        <tissue evidence="1">Leaf</tissue>
    </source>
</reference>
<proteinExistence type="predicted"/>
<dbReference type="GO" id="GO:0015977">
    <property type="term" value="P:carbon fixation"/>
    <property type="evidence" value="ECO:0007669"/>
    <property type="project" value="InterPro"/>
</dbReference>
<dbReference type="Proteomes" id="UP001085076">
    <property type="component" value="Miscellaneous, Linkage group lg03"/>
</dbReference>
<dbReference type="GO" id="GO:0048046">
    <property type="term" value="C:apoplast"/>
    <property type="evidence" value="ECO:0007669"/>
    <property type="project" value="TreeGrafter"/>
</dbReference>